<evidence type="ECO:0000256" key="1">
    <source>
        <dbReference type="SAM" id="MobiDB-lite"/>
    </source>
</evidence>
<reference evidence="2 3" key="1">
    <citation type="submission" date="2014-06" db="EMBL/GenBank/DDBJ databases">
        <authorList>
            <consortium name="DOE Joint Genome Institute"/>
            <person name="Kuo A."/>
            <person name="Kohler A."/>
            <person name="Nagy L.G."/>
            <person name="Floudas D."/>
            <person name="Copeland A."/>
            <person name="Barry K.W."/>
            <person name="Cichocki N."/>
            <person name="Veneault-Fourrey C."/>
            <person name="LaButti K."/>
            <person name="Lindquist E.A."/>
            <person name="Lipzen A."/>
            <person name="Lundell T."/>
            <person name="Morin E."/>
            <person name="Murat C."/>
            <person name="Sun H."/>
            <person name="Tunlid A."/>
            <person name="Henrissat B."/>
            <person name="Grigoriev I.V."/>
            <person name="Hibbett D.S."/>
            <person name="Martin F."/>
            <person name="Nordberg H.P."/>
            <person name="Cantor M.N."/>
            <person name="Hua S.X."/>
        </authorList>
    </citation>
    <scope>NUCLEOTIDE SEQUENCE [LARGE SCALE GENOMIC DNA]</scope>
    <source>
        <strain evidence="2 3">ATCC 200175</strain>
    </source>
</reference>
<evidence type="ECO:0000313" key="2">
    <source>
        <dbReference type="EMBL" id="KIJ07521.1"/>
    </source>
</evidence>
<feature type="compositionally biased region" description="Polar residues" evidence="1">
    <location>
        <begin position="415"/>
        <end position="430"/>
    </location>
</feature>
<dbReference type="EMBL" id="KN819864">
    <property type="protein sequence ID" value="KIJ07521.1"/>
    <property type="molecule type" value="Genomic_DNA"/>
</dbReference>
<organism evidence="2 3">
    <name type="scientific">Paxillus involutus ATCC 200175</name>
    <dbReference type="NCBI Taxonomy" id="664439"/>
    <lineage>
        <taxon>Eukaryota</taxon>
        <taxon>Fungi</taxon>
        <taxon>Dikarya</taxon>
        <taxon>Basidiomycota</taxon>
        <taxon>Agaricomycotina</taxon>
        <taxon>Agaricomycetes</taxon>
        <taxon>Agaricomycetidae</taxon>
        <taxon>Boletales</taxon>
        <taxon>Paxilineae</taxon>
        <taxon>Paxillaceae</taxon>
        <taxon>Paxillus</taxon>
    </lineage>
</organism>
<dbReference type="Proteomes" id="UP000053647">
    <property type="component" value="Unassembled WGS sequence"/>
</dbReference>
<accession>A0A0C9TJL0</accession>
<name>A0A0C9TJL0_PAXIN</name>
<proteinExistence type="predicted"/>
<evidence type="ECO:0000313" key="3">
    <source>
        <dbReference type="Proteomes" id="UP000053647"/>
    </source>
</evidence>
<feature type="region of interest" description="Disordered" evidence="1">
    <location>
        <begin position="408"/>
        <end position="430"/>
    </location>
</feature>
<dbReference type="OrthoDB" id="3260919at2759"/>
<sequence length="739" mass="81626">MFDTLSCFRYLATVLNGSKNPYRSAVMADVTSAILKKHAEGTKGAEYWTQTEQETRLIAAFEKWAKKGTVWSAASQKVHQEQLKHVRKGCLARRREDVLSDGSRIEGCHKAWGMLQKSQPSGLLMLLSLSKDFVHRRNVRIAYSDDNERTAFIASTVSSHHTSLTNSIAKLHNRLRNAEPQCGLQALPELHAANSGEVFGLARSEHALTFGGLVKEESHDQDSESDMDVNVVFSHAGQSESGDITERAILASRNVIFHEWNIDPRLLEQPQEPLQSAQCTVTDSTVTTTVTPTPQPPSALLVPAAAMSTQSRPVLPMQATLSQLPISTKRKADIMLARSDEPVTKLPVSASSLILPSSPKIKAGQHATLEDYFKATSSPILTAASNDMCSSRPPKSRRLEDVTTTTPIVAPPTESVHSQDSSPIVEQSTPLPAMSTSTAALPGSVLPSNAVPPVHRFQCKGKTRSQRLFSIATGISPESLAIKGNDEFFLFMDMRAEFKWISYQMTSKKWVEATDEYNRRLVAKCGESAARKNPQALLRKLGEIEPKLIERVLKEDYKSKRNSESFWRRHCSVVELVKVEPGTGKKSRKIPICSRCQTIMYPGPEKSIVNHKRGVCADGVKSKSKLLEELPPWPQPQGIFSGGKTFHANMFLKTVKQIYECVVTEDPQAGPDVMMLEAQAFATMLQARTIILTDDNSAPSTALFKLYKDFALDGSTPDSRIVNHDGDDCLRINYLEQDG</sequence>
<protein>
    <submittedName>
        <fullName evidence="2">Uncharacterized protein</fullName>
    </submittedName>
</protein>
<dbReference type="AlphaFoldDB" id="A0A0C9TJL0"/>
<dbReference type="HOGENOM" id="CLU_017712_0_0_1"/>
<reference evidence="3" key="2">
    <citation type="submission" date="2015-01" db="EMBL/GenBank/DDBJ databases">
        <title>Evolutionary Origins and Diversification of the Mycorrhizal Mutualists.</title>
        <authorList>
            <consortium name="DOE Joint Genome Institute"/>
            <consortium name="Mycorrhizal Genomics Consortium"/>
            <person name="Kohler A."/>
            <person name="Kuo A."/>
            <person name="Nagy L.G."/>
            <person name="Floudas D."/>
            <person name="Copeland A."/>
            <person name="Barry K.W."/>
            <person name="Cichocki N."/>
            <person name="Veneault-Fourrey C."/>
            <person name="LaButti K."/>
            <person name="Lindquist E.A."/>
            <person name="Lipzen A."/>
            <person name="Lundell T."/>
            <person name="Morin E."/>
            <person name="Murat C."/>
            <person name="Riley R."/>
            <person name="Ohm R."/>
            <person name="Sun H."/>
            <person name="Tunlid A."/>
            <person name="Henrissat B."/>
            <person name="Grigoriev I.V."/>
            <person name="Hibbett D.S."/>
            <person name="Martin F."/>
        </authorList>
    </citation>
    <scope>NUCLEOTIDE SEQUENCE [LARGE SCALE GENOMIC DNA]</scope>
    <source>
        <strain evidence="3">ATCC 200175</strain>
    </source>
</reference>
<gene>
    <name evidence="2" type="ORF">PAXINDRAFT_90274</name>
</gene>
<keyword evidence="3" id="KW-1185">Reference proteome</keyword>